<dbReference type="AlphaFoldDB" id="A0A1G2QJN6"/>
<name>A0A1G2QJN6_9BACT</name>
<evidence type="ECO:0000313" key="2">
    <source>
        <dbReference type="EMBL" id="OHA60668.1"/>
    </source>
</evidence>
<keyword evidence="1" id="KW-1133">Transmembrane helix</keyword>
<accession>A0A1G2QJN6</accession>
<evidence type="ECO:0000313" key="3">
    <source>
        <dbReference type="Proteomes" id="UP000177140"/>
    </source>
</evidence>
<reference evidence="2 3" key="1">
    <citation type="journal article" date="2016" name="Nat. Commun.">
        <title>Thousands of microbial genomes shed light on interconnected biogeochemical processes in an aquifer system.</title>
        <authorList>
            <person name="Anantharaman K."/>
            <person name="Brown C.T."/>
            <person name="Hug L.A."/>
            <person name="Sharon I."/>
            <person name="Castelle C.J."/>
            <person name="Probst A.J."/>
            <person name="Thomas B.C."/>
            <person name="Singh A."/>
            <person name="Wilkins M.J."/>
            <person name="Karaoz U."/>
            <person name="Brodie E.L."/>
            <person name="Williams K.H."/>
            <person name="Hubbard S.S."/>
            <person name="Banfield J.F."/>
        </authorList>
    </citation>
    <scope>NUCLEOTIDE SEQUENCE [LARGE SCALE GENOMIC DNA]</scope>
</reference>
<organism evidence="2 3">
    <name type="scientific">Candidatus Vogelbacteria bacterium RIFOXYD2_FULL_44_9</name>
    <dbReference type="NCBI Taxonomy" id="1802441"/>
    <lineage>
        <taxon>Bacteria</taxon>
        <taxon>Candidatus Vogeliibacteriota</taxon>
    </lineage>
</organism>
<evidence type="ECO:0000256" key="1">
    <source>
        <dbReference type="SAM" id="Phobius"/>
    </source>
</evidence>
<dbReference type="EMBL" id="MHTM01000047">
    <property type="protein sequence ID" value="OHA60668.1"/>
    <property type="molecule type" value="Genomic_DNA"/>
</dbReference>
<keyword evidence="1" id="KW-0472">Membrane</keyword>
<protein>
    <submittedName>
        <fullName evidence="2">Uncharacterized protein</fullName>
    </submittedName>
</protein>
<gene>
    <name evidence="2" type="ORF">A2556_02455</name>
</gene>
<sequence length="138" mass="15414">MISIIKKIIAITVLSSFLAISFFSFAIMLHEPAKAMANDCPFSTLGQPLCPQDILAVTIHHLLAYHNFLNIPLISNLTLFLIVAFLSLISAWISILKNRQPPSKAILNRLFNDSPPKQSGSKKIIQWLARLENSPTYI</sequence>
<proteinExistence type="predicted"/>
<comment type="caution">
    <text evidence="2">The sequence shown here is derived from an EMBL/GenBank/DDBJ whole genome shotgun (WGS) entry which is preliminary data.</text>
</comment>
<dbReference type="Proteomes" id="UP000177140">
    <property type="component" value="Unassembled WGS sequence"/>
</dbReference>
<feature type="transmembrane region" description="Helical" evidence="1">
    <location>
        <begin position="73"/>
        <end position="96"/>
    </location>
</feature>
<keyword evidence="1" id="KW-0812">Transmembrane</keyword>